<protein>
    <submittedName>
        <fullName evidence="2">Uncharacterized protein</fullName>
    </submittedName>
</protein>
<keyword evidence="1" id="KW-0812">Transmembrane</keyword>
<name>A0A8D8Z5B9_9HEMI</name>
<evidence type="ECO:0000256" key="1">
    <source>
        <dbReference type="SAM" id="Phobius"/>
    </source>
</evidence>
<reference evidence="2" key="1">
    <citation type="submission" date="2021-05" db="EMBL/GenBank/DDBJ databases">
        <authorList>
            <person name="Alioto T."/>
            <person name="Alioto T."/>
            <person name="Gomez Garrido J."/>
        </authorList>
    </citation>
    <scope>NUCLEOTIDE SEQUENCE</scope>
</reference>
<keyword evidence="1" id="KW-0472">Membrane</keyword>
<sequence length="110" mass="13278">MVIRRTRKQEVEVRILFFFISSFLSILLPPFLHFTFFLPSFSFLFISSYLYYTLYIFPSFFYIPLHLPSKISFLFPSFLSSYLPSFHQFPFSLSLSYIPALLHLVQYYPR</sequence>
<organism evidence="2">
    <name type="scientific">Cacopsylla melanoneura</name>
    <dbReference type="NCBI Taxonomy" id="428564"/>
    <lineage>
        <taxon>Eukaryota</taxon>
        <taxon>Metazoa</taxon>
        <taxon>Ecdysozoa</taxon>
        <taxon>Arthropoda</taxon>
        <taxon>Hexapoda</taxon>
        <taxon>Insecta</taxon>
        <taxon>Pterygota</taxon>
        <taxon>Neoptera</taxon>
        <taxon>Paraneoptera</taxon>
        <taxon>Hemiptera</taxon>
        <taxon>Sternorrhyncha</taxon>
        <taxon>Psylloidea</taxon>
        <taxon>Psyllidae</taxon>
        <taxon>Psyllinae</taxon>
        <taxon>Cacopsylla</taxon>
    </lineage>
</organism>
<proteinExistence type="predicted"/>
<dbReference type="EMBL" id="HBUF01420533">
    <property type="protein sequence ID" value="CAG6740724.1"/>
    <property type="molecule type" value="Transcribed_RNA"/>
</dbReference>
<feature type="transmembrane region" description="Helical" evidence="1">
    <location>
        <begin position="15"/>
        <end position="37"/>
    </location>
</feature>
<evidence type="ECO:0000313" key="2">
    <source>
        <dbReference type="EMBL" id="CAG6740724.1"/>
    </source>
</evidence>
<feature type="transmembrane region" description="Helical" evidence="1">
    <location>
        <begin position="89"/>
        <end position="108"/>
    </location>
</feature>
<keyword evidence="1" id="KW-1133">Transmembrane helix</keyword>
<feature type="transmembrane region" description="Helical" evidence="1">
    <location>
        <begin position="49"/>
        <end position="68"/>
    </location>
</feature>
<dbReference type="AlphaFoldDB" id="A0A8D8Z5B9"/>
<accession>A0A8D8Z5B9</accession>